<dbReference type="AlphaFoldDB" id="A0A840D9T4"/>
<proteinExistence type="predicted"/>
<dbReference type="Gene3D" id="1.10.10.60">
    <property type="entry name" value="Homeodomain-like"/>
    <property type="match status" value="1"/>
</dbReference>
<keyword evidence="3" id="KW-0804">Transcription</keyword>
<evidence type="ECO:0000259" key="4">
    <source>
        <dbReference type="PROSITE" id="PS01124"/>
    </source>
</evidence>
<protein>
    <submittedName>
        <fullName evidence="5">YesN/AraC family two-component response regulator</fullName>
    </submittedName>
</protein>
<dbReference type="SMART" id="SM00342">
    <property type="entry name" value="HTH_ARAC"/>
    <property type="match status" value="1"/>
</dbReference>
<keyword evidence="6" id="KW-1185">Reference proteome</keyword>
<reference evidence="5" key="1">
    <citation type="submission" date="2020-08" db="EMBL/GenBank/DDBJ databases">
        <title>Genomic Encyclopedia of Type Strains, Phase IV (KMG-IV): sequencing the most valuable type-strain genomes for metagenomic binning, comparative biology and taxonomic classification.</title>
        <authorList>
            <person name="Goeker M."/>
        </authorList>
    </citation>
    <scope>NUCLEOTIDE SEQUENCE [LARGE SCALE GENOMIC DNA]</scope>
    <source>
        <strain evidence="5">DSM 105720</strain>
    </source>
</reference>
<dbReference type="Pfam" id="PF12833">
    <property type="entry name" value="HTH_18"/>
    <property type="match status" value="1"/>
</dbReference>
<dbReference type="PROSITE" id="PS01124">
    <property type="entry name" value="HTH_ARAC_FAMILY_2"/>
    <property type="match status" value="1"/>
</dbReference>
<dbReference type="EMBL" id="JACIER010000014">
    <property type="protein sequence ID" value="MBB4045375.1"/>
    <property type="molecule type" value="Genomic_DNA"/>
</dbReference>
<dbReference type="GO" id="GO:0043565">
    <property type="term" value="F:sequence-specific DNA binding"/>
    <property type="evidence" value="ECO:0007669"/>
    <property type="project" value="InterPro"/>
</dbReference>
<keyword evidence="1" id="KW-0805">Transcription regulation</keyword>
<dbReference type="PANTHER" id="PTHR43280:SF32">
    <property type="entry name" value="TRANSCRIPTIONAL REGULATORY PROTEIN"/>
    <property type="match status" value="1"/>
</dbReference>
<dbReference type="RefSeq" id="WP_044162738.1">
    <property type="nucleotide sequence ID" value="NZ_JACIER010000014.1"/>
</dbReference>
<feature type="domain" description="HTH araC/xylS-type" evidence="4">
    <location>
        <begin position="200"/>
        <end position="298"/>
    </location>
</feature>
<dbReference type="GO" id="GO:0003700">
    <property type="term" value="F:DNA-binding transcription factor activity"/>
    <property type="evidence" value="ECO:0007669"/>
    <property type="project" value="InterPro"/>
</dbReference>
<dbReference type="Proteomes" id="UP000560658">
    <property type="component" value="Unassembled WGS sequence"/>
</dbReference>
<sequence length="298" mass="35435">MEQKEPLDFGLKNIEEKIIDPHSEFRFITSNFGFVNSITHLEPFLLKFGQPYRIKEGRIAFIQRGTARVSINLIEYTYQKGMIALVAPNSIIQMNEMSADFDAQMMAIHADFLPIQSKEDFLTHLLNHKRLLLIYLSDEEHQQIEEFYLLMWKIMQEKIFRREVIQHLLVSLLYNIEYFIKANHQQVYDEHLTRQQDIFQRFISLVNIYSKTERTVGFYADKLCLTPRYLNTVIRQNSQQTVMDWIDQSVIQEAKVMLKCSNLLIYQIADELNFPNPSFFCKYFKRKTGMTPQAYQRS</sequence>
<dbReference type="PANTHER" id="PTHR43280">
    <property type="entry name" value="ARAC-FAMILY TRANSCRIPTIONAL REGULATOR"/>
    <property type="match status" value="1"/>
</dbReference>
<organism evidence="5 6">
    <name type="scientific">Bacteroides reticulotermitis</name>
    <dbReference type="NCBI Taxonomy" id="1133319"/>
    <lineage>
        <taxon>Bacteria</taxon>
        <taxon>Pseudomonadati</taxon>
        <taxon>Bacteroidota</taxon>
        <taxon>Bacteroidia</taxon>
        <taxon>Bacteroidales</taxon>
        <taxon>Bacteroidaceae</taxon>
        <taxon>Bacteroides</taxon>
    </lineage>
</organism>
<gene>
    <name evidence="5" type="ORF">GGR06_003187</name>
</gene>
<dbReference type="InterPro" id="IPR018060">
    <property type="entry name" value="HTH_AraC"/>
</dbReference>
<dbReference type="SUPFAM" id="SSF46689">
    <property type="entry name" value="Homeodomain-like"/>
    <property type="match status" value="1"/>
</dbReference>
<name>A0A840D9T4_9BACE</name>
<comment type="caution">
    <text evidence="5">The sequence shown here is derived from an EMBL/GenBank/DDBJ whole genome shotgun (WGS) entry which is preliminary data.</text>
</comment>
<evidence type="ECO:0000313" key="5">
    <source>
        <dbReference type="EMBL" id="MBB4045375.1"/>
    </source>
</evidence>
<accession>A0A840D9T4</accession>
<evidence type="ECO:0000256" key="3">
    <source>
        <dbReference type="ARBA" id="ARBA00023163"/>
    </source>
</evidence>
<evidence type="ECO:0000256" key="2">
    <source>
        <dbReference type="ARBA" id="ARBA00023125"/>
    </source>
</evidence>
<keyword evidence="2" id="KW-0238">DNA-binding</keyword>
<evidence type="ECO:0000313" key="6">
    <source>
        <dbReference type="Proteomes" id="UP000560658"/>
    </source>
</evidence>
<dbReference type="InterPro" id="IPR009057">
    <property type="entry name" value="Homeodomain-like_sf"/>
</dbReference>
<evidence type="ECO:0000256" key="1">
    <source>
        <dbReference type="ARBA" id="ARBA00023015"/>
    </source>
</evidence>